<dbReference type="RefSeq" id="WP_117351450.1">
    <property type="nucleotide sequence ID" value="NZ_CP020083.1"/>
</dbReference>
<keyword evidence="8" id="KW-0560">Oxidoreductase</keyword>
<dbReference type="InterPro" id="IPR008333">
    <property type="entry name" value="Cbr1-like_FAD-bd_dom"/>
</dbReference>
<dbReference type="PANTHER" id="PTHR47878">
    <property type="entry name" value="OXIDOREDUCTASE FAD/NAD(P)-BINDING DOMAIN PROTEIN"/>
    <property type="match status" value="1"/>
</dbReference>
<comment type="cofactor">
    <cofactor evidence="1">
        <name>FAD</name>
        <dbReference type="ChEBI" id="CHEBI:57692"/>
    </cofactor>
</comment>
<proteinExistence type="inferred from homology"/>
<protein>
    <recommendedName>
        <fullName evidence="3">ferredoxin--NADP(+) reductase</fullName>
        <ecNumber evidence="3">1.18.1.2</ecNumber>
    </recommendedName>
</protein>
<evidence type="ECO:0000256" key="5">
    <source>
        <dbReference type="ARBA" id="ARBA00022741"/>
    </source>
</evidence>
<keyword evidence="4" id="KW-0285">Flavoprotein</keyword>
<dbReference type="InterPro" id="IPR001709">
    <property type="entry name" value="Flavoprot_Pyr_Nucl_cyt_Rdtase"/>
</dbReference>
<name>A0ABM6M3X2_9SPHN</name>
<dbReference type="Pfam" id="PF00970">
    <property type="entry name" value="FAD_binding_6"/>
    <property type="match status" value="1"/>
</dbReference>
<evidence type="ECO:0000259" key="10">
    <source>
        <dbReference type="PROSITE" id="PS51384"/>
    </source>
</evidence>
<dbReference type="Gene3D" id="2.40.30.10">
    <property type="entry name" value="Translation factors"/>
    <property type="match status" value="1"/>
</dbReference>
<dbReference type="InterPro" id="IPR051930">
    <property type="entry name" value="FNR_type-1"/>
</dbReference>
<dbReference type="CDD" id="cd06195">
    <property type="entry name" value="FNR1"/>
    <property type="match status" value="1"/>
</dbReference>
<evidence type="ECO:0000256" key="8">
    <source>
        <dbReference type="ARBA" id="ARBA00023002"/>
    </source>
</evidence>
<sequence length="250" mass="27925">MAFTNVEVLTTRQWNTGLFSFTVARPPSFRFVSGQFVMLGLMINGKPLLRAYSIVSPVWDETLEFLSIIVPDGPLTSHLYKIKPGDEILLGAKPTGTLTLDALLPGKRLHLIGTGTGLAPWMSIIRDPEVYERFEQITVQHTVREIQDLAYRRELEGRMEHDPLVGEEAVTRLIYDSAVTKCPTWTGESRRITTRIETGDYPLNPETDRVMLCGSMAMIKETGALLESMGFIEGAHSHPGTYVLERAFVG</sequence>
<dbReference type="PRINTS" id="PR00371">
    <property type="entry name" value="FPNCR"/>
</dbReference>
<accession>A0ABM6M3X2</accession>
<comment type="similarity">
    <text evidence="2">Belongs to the ferredoxin--NADP reductase type 1 family.</text>
</comment>
<dbReference type="Gene3D" id="3.40.50.80">
    <property type="entry name" value="Nucleotide-binding domain of ferredoxin-NADP reductase (FNR) module"/>
    <property type="match status" value="1"/>
</dbReference>
<keyword evidence="7" id="KW-0521">NADP</keyword>
<feature type="domain" description="FAD-binding FR-type" evidence="10">
    <location>
        <begin position="1"/>
        <end position="101"/>
    </location>
</feature>
<evidence type="ECO:0000256" key="2">
    <source>
        <dbReference type="ARBA" id="ARBA00008312"/>
    </source>
</evidence>
<dbReference type="InterPro" id="IPR017938">
    <property type="entry name" value="Riboflavin_synthase-like_b-brl"/>
</dbReference>
<dbReference type="InterPro" id="IPR001433">
    <property type="entry name" value="OxRdtase_FAD/NAD-bd"/>
</dbReference>
<evidence type="ECO:0000256" key="1">
    <source>
        <dbReference type="ARBA" id="ARBA00001974"/>
    </source>
</evidence>
<dbReference type="PROSITE" id="PS51384">
    <property type="entry name" value="FAD_FR"/>
    <property type="match status" value="1"/>
</dbReference>
<dbReference type="InterPro" id="IPR039261">
    <property type="entry name" value="FNR_nucleotide-bd"/>
</dbReference>
<evidence type="ECO:0000256" key="3">
    <source>
        <dbReference type="ARBA" id="ARBA00013223"/>
    </source>
</evidence>
<evidence type="ECO:0000256" key="7">
    <source>
        <dbReference type="ARBA" id="ARBA00022857"/>
    </source>
</evidence>
<keyword evidence="6" id="KW-0274">FAD</keyword>
<keyword evidence="12" id="KW-1185">Reference proteome</keyword>
<dbReference type="GeneID" id="303484579"/>
<gene>
    <name evidence="11" type="ORF">B5J99_03205</name>
</gene>
<evidence type="ECO:0000256" key="4">
    <source>
        <dbReference type="ARBA" id="ARBA00022630"/>
    </source>
</evidence>
<dbReference type="EMBL" id="CP020083">
    <property type="protein sequence ID" value="ASR50598.1"/>
    <property type="molecule type" value="Genomic_DNA"/>
</dbReference>
<evidence type="ECO:0000313" key="12">
    <source>
        <dbReference type="Proteomes" id="UP000258016"/>
    </source>
</evidence>
<dbReference type="InterPro" id="IPR017927">
    <property type="entry name" value="FAD-bd_FR_type"/>
</dbReference>
<dbReference type="Pfam" id="PF00175">
    <property type="entry name" value="NAD_binding_1"/>
    <property type="match status" value="1"/>
</dbReference>
<dbReference type="Proteomes" id="UP000258016">
    <property type="component" value="Chromosome"/>
</dbReference>
<evidence type="ECO:0000256" key="9">
    <source>
        <dbReference type="ARBA" id="ARBA00047776"/>
    </source>
</evidence>
<dbReference type="SUPFAM" id="SSF63380">
    <property type="entry name" value="Riboflavin synthase domain-like"/>
    <property type="match status" value="1"/>
</dbReference>
<evidence type="ECO:0000256" key="6">
    <source>
        <dbReference type="ARBA" id="ARBA00022827"/>
    </source>
</evidence>
<comment type="catalytic activity">
    <reaction evidence="9">
        <text>2 reduced [2Fe-2S]-[ferredoxin] + NADP(+) + H(+) = 2 oxidized [2Fe-2S]-[ferredoxin] + NADPH</text>
        <dbReference type="Rhea" id="RHEA:20125"/>
        <dbReference type="Rhea" id="RHEA-COMP:10000"/>
        <dbReference type="Rhea" id="RHEA-COMP:10001"/>
        <dbReference type="ChEBI" id="CHEBI:15378"/>
        <dbReference type="ChEBI" id="CHEBI:33737"/>
        <dbReference type="ChEBI" id="CHEBI:33738"/>
        <dbReference type="ChEBI" id="CHEBI:57783"/>
        <dbReference type="ChEBI" id="CHEBI:58349"/>
        <dbReference type="EC" id="1.18.1.2"/>
    </reaction>
</comment>
<organism evidence="11 12">
    <name type="scientific">Blastomonas fulva</name>
    <dbReference type="NCBI Taxonomy" id="1550728"/>
    <lineage>
        <taxon>Bacteria</taxon>
        <taxon>Pseudomonadati</taxon>
        <taxon>Pseudomonadota</taxon>
        <taxon>Alphaproteobacteria</taxon>
        <taxon>Sphingomonadales</taxon>
        <taxon>Sphingomonadaceae</taxon>
        <taxon>Blastomonas</taxon>
    </lineage>
</organism>
<evidence type="ECO:0000313" key="11">
    <source>
        <dbReference type="EMBL" id="ASR50598.1"/>
    </source>
</evidence>
<dbReference type="EC" id="1.18.1.2" evidence="3"/>
<dbReference type="SUPFAM" id="SSF52343">
    <property type="entry name" value="Ferredoxin reductase-like, C-terminal NADP-linked domain"/>
    <property type="match status" value="1"/>
</dbReference>
<keyword evidence="5" id="KW-0547">Nucleotide-binding</keyword>
<dbReference type="InterPro" id="IPR033892">
    <property type="entry name" value="FNR_bac"/>
</dbReference>
<reference evidence="11 12" key="1">
    <citation type="submission" date="2017-03" db="EMBL/GenBank/DDBJ databases">
        <title>Complete genome sequence of Blastomonas fulva degrading microcsystin LR.</title>
        <authorList>
            <person name="Lee H.-g."/>
            <person name="Jin L."/>
            <person name="oh H.-M."/>
        </authorList>
    </citation>
    <scope>NUCLEOTIDE SEQUENCE [LARGE SCALE GENOMIC DNA]</scope>
    <source>
        <strain evidence="11 12">T2</strain>
    </source>
</reference>
<dbReference type="PANTHER" id="PTHR47878:SF1">
    <property type="entry name" value="FLAVODOXIN_FERREDOXIN--NADP REDUCTASE"/>
    <property type="match status" value="1"/>
</dbReference>